<reference evidence="5 6" key="1">
    <citation type="submission" date="2024-04" db="EMBL/GenBank/DDBJ databases">
        <title>whole genome sequencing of Lutimonas vermicola strain IMCC1616.</title>
        <authorList>
            <person name="Bae S.S."/>
        </authorList>
    </citation>
    <scope>NUCLEOTIDE SEQUENCE [LARGE SCALE GENOMIC DNA]</scope>
    <source>
        <strain evidence="5 6">IMCC1616</strain>
    </source>
</reference>
<dbReference type="PANTHER" id="PTHR13903">
    <property type="entry name" value="PIRIN-RELATED"/>
    <property type="match status" value="1"/>
</dbReference>
<name>A0ABU9KYA3_9FLAO</name>
<protein>
    <submittedName>
        <fullName evidence="5">Pirin family protein</fullName>
    </submittedName>
</protein>
<evidence type="ECO:0000259" key="4">
    <source>
        <dbReference type="Pfam" id="PF05726"/>
    </source>
</evidence>
<sequence>MNNPVIQITPLGFPWETSDPFLFCVHHEDFYPPGNDQMGPDVSLEGRNIGNDFNVKDGFRMYHGQTVPGFPAHPHRGFETVTIARKGMVDHSDSIGAAGRFGNGDVQWMTAGKGVQHSEMFPLLNKEADNPFELFQIWLNLPKAKKMADPHFAMLWKEDIPVYKHKDDQGLTTEIDVIAGEVENVKALDPAPDSWAADPKNEVAIWTIRMEANASWNLPKASKGVNRRLYLYKGASIKVGGKDVPNYCAVRLDPELGGLVENGDHESYLLLLQGRPIGEPVVQHGPFVMNTAQEIQNTMNVFQATQFGGWPWPSYDHVHPETRGRFARFADGTVVEK</sequence>
<dbReference type="InterPro" id="IPR011051">
    <property type="entry name" value="RmlC_Cupin_sf"/>
</dbReference>
<comment type="caution">
    <text evidence="5">The sequence shown here is derived from an EMBL/GenBank/DDBJ whole genome shotgun (WGS) entry which is preliminary data.</text>
</comment>
<dbReference type="Pfam" id="PF02678">
    <property type="entry name" value="Pirin"/>
    <property type="match status" value="1"/>
</dbReference>
<dbReference type="CDD" id="cd02909">
    <property type="entry name" value="cupin_pirin_N"/>
    <property type="match status" value="1"/>
</dbReference>
<evidence type="ECO:0000313" key="5">
    <source>
        <dbReference type="EMBL" id="MEL4454813.1"/>
    </source>
</evidence>
<dbReference type="PANTHER" id="PTHR13903:SF8">
    <property type="entry name" value="PIRIN"/>
    <property type="match status" value="1"/>
</dbReference>
<dbReference type="Gene3D" id="2.60.120.10">
    <property type="entry name" value="Jelly Rolls"/>
    <property type="match status" value="2"/>
</dbReference>
<comment type="similarity">
    <text evidence="1 2">Belongs to the pirin family.</text>
</comment>
<dbReference type="SUPFAM" id="SSF51182">
    <property type="entry name" value="RmlC-like cupins"/>
    <property type="match status" value="1"/>
</dbReference>
<evidence type="ECO:0000259" key="3">
    <source>
        <dbReference type="Pfam" id="PF02678"/>
    </source>
</evidence>
<organism evidence="5 6">
    <name type="scientific">Lutimonas vermicola</name>
    <dbReference type="NCBI Taxonomy" id="414288"/>
    <lineage>
        <taxon>Bacteria</taxon>
        <taxon>Pseudomonadati</taxon>
        <taxon>Bacteroidota</taxon>
        <taxon>Flavobacteriia</taxon>
        <taxon>Flavobacteriales</taxon>
        <taxon>Flavobacteriaceae</taxon>
        <taxon>Lutimonas</taxon>
    </lineage>
</organism>
<gene>
    <name evidence="5" type="ORF">AABB81_02825</name>
</gene>
<evidence type="ECO:0000313" key="6">
    <source>
        <dbReference type="Proteomes" id="UP001474120"/>
    </source>
</evidence>
<dbReference type="Pfam" id="PF05726">
    <property type="entry name" value="Pirin_C"/>
    <property type="match status" value="1"/>
</dbReference>
<evidence type="ECO:0000256" key="1">
    <source>
        <dbReference type="ARBA" id="ARBA00008416"/>
    </source>
</evidence>
<feature type="domain" description="Pirin C-terminal" evidence="4">
    <location>
        <begin position="206"/>
        <end position="308"/>
    </location>
</feature>
<dbReference type="Proteomes" id="UP001474120">
    <property type="component" value="Unassembled WGS sequence"/>
</dbReference>
<dbReference type="RefSeq" id="WP_342158452.1">
    <property type="nucleotide sequence ID" value="NZ_JBCDNA010000001.1"/>
</dbReference>
<feature type="domain" description="Pirin N-terminal" evidence="3">
    <location>
        <begin position="60"/>
        <end position="139"/>
    </location>
</feature>
<dbReference type="InterPro" id="IPR008778">
    <property type="entry name" value="Pirin_C_dom"/>
</dbReference>
<evidence type="ECO:0000256" key="2">
    <source>
        <dbReference type="RuleBase" id="RU003457"/>
    </source>
</evidence>
<dbReference type="InterPro" id="IPR014710">
    <property type="entry name" value="RmlC-like_jellyroll"/>
</dbReference>
<dbReference type="InterPro" id="IPR012093">
    <property type="entry name" value="Pirin"/>
</dbReference>
<dbReference type="InterPro" id="IPR003829">
    <property type="entry name" value="Pirin_N_dom"/>
</dbReference>
<keyword evidence="6" id="KW-1185">Reference proteome</keyword>
<proteinExistence type="inferred from homology"/>
<dbReference type="EMBL" id="JBCDNA010000001">
    <property type="protein sequence ID" value="MEL4454813.1"/>
    <property type="molecule type" value="Genomic_DNA"/>
</dbReference>
<dbReference type="CDD" id="cd02247">
    <property type="entry name" value="cupin_pirin_C"/>
    <property type="match status" value="1"/>
</dbReference>
<accession>A0ABU9KYA3</accession>